<dbReference type="AlphaFoldDB" id="A0A183ET54"/>
<protein>
    <submittedName>
        <fullName evidence="4">Cyclin-dependent kinase inhibitor</fullName>
    </submittedName>
</protein>
<reference evidence="2 3" key="2">
    <citation type="submission" date="2018-11" db="EMBL/GenBank/DDBJ databases">
        <authorList>
            <consortium name="Pathogen Informatics"/>
        </authorList>
    </citation>
    <scope>NUCLEOTIDE SEQUENCE [LARGE SCALE GENOMIC DNA]</scope>
</reference>
<dbReference type="EMBL" id="UYRT01100239">
    <property type="protein sequence ID" value="VDN42452.1"/>
    <property type="molecule type" value="Genomic_DNA"/>
</dbReference>
<proteinExistence type="predicted"/>
<dbReference type="WBParaSite" id="GPUH_0002417501-mRNA-1">
    <property type="protein sequence ID" value="GPUH_0002417501-mRNA-1"/>
    <property type="gene ID" value="GPUH_0002417501"/>
</dbReference>
<evidence type="ECO:0000256" key="1">
    <source>
        <dbReference type="SAM" id="MobiDB-lite"/>
    </source>
</evidence>
<dbReference type="Proteomes" id="UP000271098">
    <property type="component" value="Unassembled WGS sequence"/>
</dbReference>
<keyword evidence="3" id="KW-1185">Reference proteome</keyword>
<name>A0A183ET54_9BILA</name>
<reference evidence="4" key="1">
    <citation type="submission" date="2016-06" db="UniProtKB">
        <authorList>
            <consortium name="WormBaseParasite"/>
        </authorList>
    </citation>
    <scope>IDENTIFICATION</scope>
</reference>
<evidence type="ECO:0000313" key="2">
    <source>
        <dbReference type="EMBL" id="VDN42452.1"/>
    </source>
</evidence>
<feature type="region of interest" description="Disordered" evidence="1">
    <location>
        <begin position="40"/>
        <end position="59"/>
    </location>
</feature>
<gene>
    <name evidence="2" type="ORF">GPUH_LOCUS24146</name>
</gene>
<evidence type="ECO:0000313" key="4">
    <source>
        <dbReference type="WBParaSite" id="GPUH_0002417501-mRNA-1"/>
    </source>
</evidence>
<dbReference type="OrthoDB" id="5873618at2759"/>
<accession>A0A183ET54</accession>
<evidence type="ECO:0000313" key="3">
    <source>
        <dbReference type="Proteomes" id="UP000271098"/>
    </source>
</evidence>
<sequence length="105" mass="11661">MYVAAIGRLKASFPGSSGLRKLSSSPHLLGICEETEEFEFDKSAEQRQSATRRSISGALVSQPPKPRLFTQSKVIFKKCMMIRISSACTKNQQQASVRLFALFAF</sequence>
<organism evidence="4">
    <name type="scientific">Gongylonema pulchrum</name>
    <dbReference type="NCBI Taxonomy" id="637853"/>
    <lineage>
        <taxon>Eukaryota</taxon>
        <taxon>Metazoa</taxon>
        <taxon>Ecdysozoa</taxon>
        <taxon>Nematoda</taxon>
        <taxon>Chromadorea</taxon>
        <taxon>Rhabditida</taxon>
        <taxon>Spirurina</taxon>
        <taxon>Spiruromorpha</taxon>
        <taxon>Spiruroidea</taxon>
        <taxon>Gongylonematidae</taxon>
        <taxon>Gongylonema</taxon>
    </lineage>
</organism>